<proteinExistence type="inferred from homology"/>
<dbReference type="InterPro" id="IPR033167">
    <property type="entry name" value="Nre"/>
</dbReference>
<keyword evidence="1" id="KW-0234">DNA repair</keyword>
<dbReference type="AlphaFoldDB" id="A0A7J2U103"/>
<reference evidence="3" key="1">
    <citation type="journal article" date="2020" name="mSystems">
        <title>Genome- and Community-Level Interaction Insights into Carbon Utilization and Element Cycling Functions of Hydrothermarchaeota in Hydrothermal Sediment.</title>
        <authorList>
            <person name="Zhou Z."/>
            <person name="Liu Y."/>
            <person name="Xu W."/>
            <person name="Pan J."/>
            <person name="Luo Z.H."/>
            <person name="Li M."/>
        </authorList>
    </citation>
    <scope>NUCLEOTIDE SEQUENCE [LARGE SCALE GENOMIC DNA]</scope>
    <source>
        <strain evidence="3">SpSt-125</strain>
    </source>
</reference>
<dbReference type="Pfam" id="PF04894">
    <property type="entry name" value="Nre_N"/>
    <property type="match status" value="1"/>
</dbReference>
<comment type="caution">
    <text evidence="3">The sequence shown here is derived from an EMBL/GenBank/DDBJ whole genome shotgun (WGS) entry which is preliminary data.</text>
</comment>
<name>A0A7J2U103_9CREN</name>
<evidence type="ECO:0000313" key="3">
    <source>
        <dbReference type="EMBL" id="HEM66451.1"/>
    </source>
</evidence>
<dbReference type="GO" id="GO:0006281">
    <property type="term" value="P:DNA repair"/>
    <property type="evidence" value="ECO:0007669"/>
    <property type="project" value="UniProtKB-UniRule"/>
</dbReference>
<comment type="similarity">
    <text evidence="1">Belongs to the Nre family.</text>
</comment>
<dbReference type="InterPro" id="IPR000551">
    <property type="entry name" value="MerR-type_HTH_dom"/>
</dbReference>
<dbReference type="GO" id="GO:0003677">
    <property type="term" value="F:DNA binding"/>
    <property type="evidence" value="ECO:0007669"/>
    <property type="project" value="InterPro"/>
</dbReference>
<dbReference type="InterPro" id="IPR006978">
    <property type="entry name" value="Nre_N"/>
</dbReference>
<protein>
    <recommendedName>
        <fullName evidence="1">DNA repair protein</fullName>
    </recommendedName>
</protein>
<dbReference type="GO" id="GO:0006355">
    <property type="term" value="P:regulation of DNA-templated transcription"/>
    <property type="evidence" value="ECO:0007669"/>
    <property type="project" value="InterPro"/>
</dbReference>
<accession>A0A7J2U103</accession>
<dbReference type="EMBL" id="DSEU01000015">
    <property type="protein sequence ID" value="HEM66451.1"/>
    <property type="molecule type" value="Genomic_DNA"/>
</dbReference>
<keyword evidence="1" id="KW-0227">DNA damage</keyword>
<comment type="function">
    <text evidence="1">Involved in DNA damage repair.</text>
</comment>
<dbReference type="Pfam" id="PF04895">
    <property type="entry name" value="Nre_C"/>
    <property type="match status" value="1"/>
</dbReference>
<dbReference type="PANTHER" id="PTHR38136">
    <property type="entry name" value="DNA REPAIR PROTEIN"/>
    <property type="match status" value="1"/>
</dbReference>
<evidence type="ECO:0000259" key="2">
    <source>
        <dbReference type="PROSITE" id="PS50937"/>
    </source>
</evidence>
<evidence type="ECO:0000256" key="1">
    <source>
        <dbReference type="HAMAP-Rule" id="MF_02096"/>
    </source>
</evidence>
<dbReference type="InterPro" id="IPR006979">
    <property type="entry name" value="Nre_C"/>
</dbReference>
<comment type="caution">
    <text evidence="1">Lacks conserved residue(s) required for the propagation of feature annotation.</text>
</comment>
<feature type="domain" description="HTH merR-type" evidence="2">
    <location>
        <begin position="170"/>
        <end position="202"/>
    </location>
</feature>
<dbReference type="PROSITE" id="PS50937">
    <property type="entry name" value="HTH_MERR_2"/>
    <property type="match status" value="1"/>
</dbReference>
<sequence>MSYDLCILCRGARYLCGRAYCPILTKLRVSQRVSTNSTELFGSSPPAVFVGRIGYPQVFAGPLTPNDVGDTQIYDFPELWSSKSIDEVLNLRLSLFLGRKIVDVRFVEDRYVQDLQLLTLSLKPVDVEVKFAKRPTGFSFSEYEPPMGPRAPVESLRVLTTPPPTRVVERLYSDTDARAVEAVIELYSSGTPVSHIQRLLSVGALGKKRNRRLVPTRWAITAIDDTISRHLIEEKVKWFNSVSKTQVFVRYNHKNLFISILIPGEWGFEWMEAWFPKSTWNPFGKSVAIEGDYELFKPRDKYASIGGCYYAARLATAEYLARISRKATAVVLREIYPGFDIPIGVWFVREQLRALYSQQPYNVDSVEEALKIVDRFSALGSRTWAEKSRIIKLLKGVKKLDEFLGKGS</sequence>
<dbReference type="HAMAP" id="MF_02096">
    <property type="entry name" value="Nre"/>
    <property type="match status" value="1"/>
</dbReference>
<dbReference type="PANTHER" id="PTHR38136:SF2">
    <property type="entry name" value="DNA REPAIR PROTEIN"/>
    <property type="match status" value="1"/>
</dbReference>
<gene>
    <name evidence="3" type="ORF">ENO26_02610</name>
</gene>
<organism evidence="3">
    <name type="scientific">Ignisphaera aggregans</name>
    <dbReference type="NCBI Taxonomy" id="334771"/>
    <lineage>
        <taxon>Archaea</taxon>
        <taxon>Thermoproteota</taxon>
        <taxon>Thermoprotei</taxon>
        <taxon>Desulfurococcales</taxon>
        <taxon>Desulfurococcaceae</taxon>
        <taxon>Ignisphaera</taxon>
    </lineage>
</organism>